<feature type="signal peptide" evidence="3">
    <location>
        <begin position="1"/>
        <end position="17"/>
    </location>
</feature>
<evidence type="ECO:0000256" key="2">
    <source>
        <dbReference type="SAM" id="MobiDB-lite"/>
    </source>
</evidence>
<name>A0A9W7FFJ4_9STRA</name>
<sequence length="426" mass="48600">MQHLLNIVMMLFMHCAAFNTIQPYKYCRLFSQYKNDSNKDSYRDSKTTLLLSSLSASSSDQTSDPSPDPPSPSTPSPSTPSPSTPSPSTPSPQLTDPGWSKFEQVETYKRRCLILEDALVKKTALAKKYANRASILQEAVKLKKENISGGRDVDINKQRELDAFKEIERRCSFLAGRVSQLEVEKGELREEVGVLGREVEELIREGEEKDKRLKVLNSSGKDASSELRDLEAVLFRIEREHDNARRSWERKEEDLSVTVDEQKMLIKELKLAVAEGGGGLRTSSPVEGDGTRERERLMNRLTIVTDELQQTRSALSDSRKAAAKQAKLLKRVRSEAEKTIDDNDALVDDLMDERRRALREKELEFVRVERLLEVQRSKYEMELLNLRKRLAGGGVAEGAKKALVKIYNVMTPWRRALRGRRRRRSY</sequence>
<feature type="region of interest" description="Disordered" evidence="2">
    <location>
        <begin position="53"/>
        <end position="99"/>
    </location>
</feature>
<evidence type="ECO:0000313" key="4">
    <source>
        <dbReference type="EMBL" id="GMI11230.1"/>
    </source>
</evidence>
<dbReference type="EMBL" id="BRXX01000426">
    <property type="protein sequence ID" value="GMI11230.1"/>
    <property type="molecule type" value="Genomic_DNA"/>
</dbReference>
<comment type="caution">
    <text evidence="4">The sequence shown here is derived from an EMBL/GenBank/DDBJ whole genome shotgun (WGS) entry which is preliminary data.</text>
</comment>
<dbReference type="AlphaFoldDB" id="A0A9W7FFJ4"/>
<evidence type="ECO:0000256" key="1">
    <source>
        <dbReference type="SAM" id="Coils"/>
    </source>
</evidence>
<reference evidence="5" key="1">
    <citation type="journal article" date="2023" name="Commun. Biol.">
        <title>Genome analysis of Parmales, the sister group of diatoms, reveals the evolutionary specialization of diatoms from phago-mixotrophs to photoautotrophs.</title>
        <authorList>
            <person name="Ban H."/>
            <person name="Sato S."/>
            <person name="Yoshikawa S."/>
            <person name="Yamada K."/>
            <person name="Nakamura Y."/>
            <person name="Ichinomiya M."/>
            <person name="Sato N."/>
            <person name="Blanc-Mathieu R."/>
            <person name="Endo H."/>
            <person name="Kuwata A."/>
            <person name="Ogata H."/>
        </authorList>
    </citation>
    <scope>NUCLEOTIDE SEQUENCE [LARGE SCALE GENOMIC DNA]</scope>
    <source>
        <strain evidence="5">NIES 3699</strain>
    </source>
</reference>
<dbReference type="Proteomes" id="UP001165160">
    <property type="component" value="Unassembled WGS sequence"/>
</dbReference>
<protein>
    <submittedName>
        <fullName evidence="4">Uncharacterized protein</fullName>
    </submittedName>
</protein>
<keyword evidence="1" id="KW-0175">Coiled coil</keyword>
<gene>
    <name evidence="4" type="ORF">TrVE_jg4529</name>
</gene>
<evidence type="ECO:0000256" key="3">
    <source>
        <dbReference type="SAM" id="SignalP"/>
    </source>
</evidence>
<feature type="chain" id="PRO_5040942057" evidence="3">
    <location>
        <begin position="18"/>
        <end position="426"/>
    </location>
</feature>
<keyword evidence="3" id="KW-0732">Signal</keyword>
<keyword evidence="5" id="KW-1185">Reference proteome</keyword>
<organism evidence="4 5">
    <name type="scientific">Triparma verrucosa</name>
    <dbReference type="NCBI Taxonomy" id="1606542"/>
    <lineage>
        <taxon>Eukaryota</taxon>
        <taxon>Sar</taxon>
        <taxon>Stramenopiles</taxon>
        <taxon>Ochrophyta</taxon>
        <taxon>Bolidophyceae</taxon>
        <taxon>Parmales</taxon>
        <taxon>Triparmaceae</taxon>
        <taxon>Triparma</taxon>
    </lineage>
</organism>
<feature type="coiled-coil region" evidence="1">
    <location>
        <begin position="185"/>
        <end position="247"/>
    </location>
</feature>
<feature type="compositionally biased region" description="Pro residues" evidence="2">
    <location>
        <begin position="66"/>
        <end position="90"/>
    </location>
</feature>
<feature type="compositionally biased region" description="Low complexity" evidence="2">
    <location>
        <begin position="53"/>
        <end position="65"/>
    </location>
</feature>
<evidence type="ECO:0000313" key="5">
    <source>
        <dbReference type="Proteomes" id="UP001165160"/>
    </source>
</evidence>
<accession>A0A9W7FFJ4</accession>
<proteinExistence type="predicted"/>